<comment type="caution">
    <text evidence="8">The sequence shown here is derived from an EMBL/GenBank/DDBJ whole genome shotgun (WGS) entry which is preliminary data.</text>
</comment>
<dbReference type="FunFam" id="2.10.110.10:FF:000030">
    <property type="entry name" value="Four and a half LIM domains protein 2"/>
    <property type="match status" value="1"/>
</dbReference>
<accession>A0A9Q1BI97</accession>
<evidence type="ECO:0000313" key="9">
    <source>
        <dbReference type="Proteomes" id="UP001152320"/>
    </source>
</evidence>
<dbReference type="PROSITE" id="PS50023">
    <property type="entry name" value="LIM_DOMAIN_2"/>
    <property type="match status" value="5"/>
</dbReference>
<evidence type="ECO:0000256" key="2">
    <source>
        <dbReference type="ARBA" id="ARBA00022737"/>
    </source>
</evidence>
<evidence type="ECO:0000256" key="3">
    <source>
        <dbReference type="ARBA" id="ARBA00022833"/>
    </source>
</evidence>
<dbReference type="InterPro" id="IPR047120">
    <property type="entry name" value="Pk/Esn/Tes"/>
</dbReference>
<dbReference type="InterPro" id="IPR010442">
    <property type="entry name" value="PET_domain"/>
</dbReference>
<organism evidence="8 9">
    <name type="scientific">Holothuria leucospilota</name>
    <name type="common">Black long sea cucumber</name>
    <name type="synonym">Mertensiothuria leucospilota</name>
    <dbReference type="NCBI Taxonomy" id="206669"/>
    <lineage>
        <taxon>Eukaryota</taxon>
        <taxon>Metazoa</taxon>
        <taxon>Echinodermata</taxon>
        <taxon>Eleutherozoa</taxon>
        <taxon>Echinozoa</taxon>
        <taxon>Holothuroidea</taxon>
        <taxon>Aspidochirotacea</taxon>
        <taxon>Aspidochirotida</taxon>
        <taxon>Holothuriidae</taxon>
        <taxon>Holothuria</taxon>
    </lineage>
</organism>
<gene>
    <name evidence="8" type="ORF">HOLleu_31579</name>
</gene>
<dbReference type="Pfam" id="PF00412">
    <property type="entry name" value="LIM"/>
    <property type="match status" value="5"/>
</dbReference>
<dbReference type="FunFam" id="2.10.110.10:FF:000005">
    <property type="entry name" value="Testin isoform 1"/>
    <property type="match status" value="1"/>
</dbReference>
<dbReference type="AlphaFoldDB" id="A0A9Q1BI97"/>
<evidence type="ECO:0000256" key="1">
    <source>
        <dbReference type="ARBA" id="ARBA00022723"/>
    </source>
</evidence>
<evidence type="ECO:0000259" key="6">
    <source>
        <dbReference type="PROSITE" id="PS50023"/>
    </source>
</evidence>
<feature type="domain" description="LIM zinc-binding" evidence="6">
    <location>
        <begin position="375"/>
        <end position="436"/>
    </location>
</feature>
<dbReference type="Pfam" id="PF06297">
    <property type="entry name" value="PET"/>
    <property type="match status" value="1"/>
</dbReference>
<keyword evidence="3 5" id="KW-0862">Zinc</keyword>
<keyword evidence="1 5" id="KW-0479">Metal-binding</keyword>
<feature type="domain" description="LIM zinc-binding" evidence="6">
    <location>
        <begin position="495"/>
        <end position="566"/>
    </location>
</feature>
<dbReference type="EMBL" id="JAIZAY010000016">
    <property type="protein sequence ID" value="KAJ8026674.1"/>
    <property type="molecule type" value="Genomic_DNA"/>
</dbReference>
<dbReference type="SUPFAM" id="SSF57716">
    <property type="entry name" value="Glucocorticoid receptor-like (DNA-binding domain)"/>
    <property type="match status" value="6"/>
</dbReference>
<name>A0A9Q1BI97_HOLLE</name>
<dbReference type="CDD" id="cd09830">
    <property type="entry name" value="PET_LIMPETin_LIM-9"/>
    <property type="match status" value="1"/>
</dbReference>
<feature type="domain" description="LIM zinc-binding" evidence="6">
    <location>
        <begin position="250"/>
        <end position="310"/>
    </location>
</feature>
<dbReference type="SMART" id="SM00132">
    <property type="entry name" value="LIM"/>
    <property type="match status" value="6"/>
</dbReference>
<evidence type="ECO:0000256" key="4">
    <source>
        <dbReference type="ARBA" id="ARBA00023038"/>
    </source>
</evidence>
<keyword evidence="4 5" id="KW-0440">LIM domain</keyword>
<keyword evidence="2" id="KW-0677">Repeat</keyword>
<dbReference type="PROSITE" id="PS51303">
    <property type="entry name" value="PET"/>
    <property type="match status" value="1"/>
</dbReference>
<dbReference type="CDD" id="cd09341">
    <property type="entry name" value="LIM2_Testin_like"/>
    <property type="match status" value="1"/>
</dbReference>
<sequence>MAGTNTNFPSRRRKRVHYPFEEVDRGQPCVSCGDKCPGFAPHKWRCTCCNCGCRREEHDVIHDNLVTVMERLNVVGDNTKDVEKAKERALGLGYSWVPDGLPPGKVEEFMNSLPNDQVPRLHTSGEKFRDRQLIIQIPKQDMAEEFCRHLGDAAAVENFNQFLELREEAAFGVGRVKDYLPQDMECYKCGGEIEAGELAVFADRMDEEGICWHPLCFTCFKCDEIVVDLCYFFREGQVYCERHYAELIMPRCASCDELIFSGEYVKAMNENFHSGHFCCQQCDTSLSGQSYILREEQPYCVACYDGLFANRCEECGKKIGHDNKDLIFKGNHFHESCFEQRYSCGMCKQSLADKAFGNWDGMMCCLECYEKHLARTCPRCGEIIKPGAKRLGYQGKEWHDKCFVCKVCNEHIGTKKFVPKDDDIYCNNCYEESFGTRCAGCNKVIQSGGLLYRNEPWHPECFSCSGCGKSIHNTRFYFKEGKRLCTDCFGEKFAPKCDECNKPILGKYGEHGIIQPGKPDTKYVAFQSRKWHNKCFNCKKCQTSLVGEAFTMDNDDKIICPNCAQE</sequence>
<dbReference type="PANTHER" id="PTHR24211:SF37">
    <property type="entry name" value="PROTEIN ESPINAS-LIKE PROTEIN"/>
    <property type="match status" value="1"/>
</dbReference>
<dbReference type="PANTHER" id="PTHR24211">
    <property type="entry name" value="LIM DOMAIN-CONTAINING PROTEIN"/>
    <property type="match status" value="1"/>
</dbReference>
<feature type="domain" description="LIM zinc-binding" evidence="6">
    <location>
        <begin position="184"/>
        <end position="249"/>
    </location>
</feature>
<proteinExistence type="predicted"/>
<dbReference type="Gene3D" id="2.10.110.10">
    <property type="entry name" value="Cysteine Rich Protein"/>
    <property type="match status" value="6"/>
</dbReference>
<dbReference type="OrthoDB" id="274660at2759"/>
<dbReference type="Proteomes" id="UP001152320">
    <property type="component" value="Chromosome 16"/>
</dbReference>
<evidence type="ECO:0000313" key="8">
    <source>
        <dbReference type="EMBL" id="KAJ8026674.1"/>
    </source>
</evidence>
<dbReference type="InterPro" id="IPR001781">
    <property type="entry name" value="Znf_LIM"/>
</dbReference>
<protein>
    <submittedName>
        <fullName evidence="8">Four and a half LIM domains protein 2</fullName>
    </submittedName>
</protein>
<evidence type="ECO:0000256" key="5">
    <source>
        <dbReference type="PROSITE-ProRule" id="PRU00125"/>
    </source>
</evidence>
<keyword evidence="9" id="KW-1185">Reference proteome</keyword>
<feature type="domain" description="LIM zinc-binding" evidence="6">
    <location>
        <begin position="437"/>
        <end position="494"/>
    </location>
</feature>
<reference evidence="8" key="1">
    <citation type="submission" date="2021-10" db="EMBL/GenBank/DDBJ databases">
        <title>Tropical sea cucumber genome reveals ecological adaptation and Cuvierian tubules defense mechanism.</title>
        <authorList>
            <person name="Chen T."/>
        </authorList>
    </citation>
    <scope>NUCLEOTIDE SEQUENCE</scope>
    <source>
        <strain evidence="8">Nanhai2018</strain>
        <tissue evidence="8">Muscle</tissue>
    </source>
</reference>
<feature type="domain" description="PET" evidence="7">
    <location>
        <begin position="75"/>
        <end position="185"/>
    </location>
</feature>
<evidence type="ECO:0000259" key="7">
    <source>
        <dbReference type="PROSITE" id="PS51303"/>
    </source>
</evidence>
<dbReference type="GO" id="GO:0008270">
    <property type="term" value="F:zinc ion binding"/>
    <property type="evidence" value="ECO:0007669"/>
    <property type="project" value="InterPro"/>
</dbReference>
<dbReference type="CDD" id="cd09345">
    <property type="entry name" value="LIM2_FHL"/>
    <property type="match status" value="1"/>
</dbReference>
<dbReference type="PROSITE" id="PS00478">
    <property type="entry name" value="LIM_DOMAIN_1"/>
    <property type="match status" value="2"/>
</dbReference>